<name>A0A9E7G114_9LILI</name>
<accession>A0A9E7G114</accession>
<organism evidence="1 2">
    <name type="scientific">Musa troglodytarum</name>
    <name type="common">fe'i banana</name>
    <dbReference type="NCBI Taxonomy" id="320322"/>
    <lineage>
        <taxon>Eukaryota</taxon>
        <taxon>Viridiplantae</taxon>
        <taxon>Streptophyta</taxon>
        <taxon>Embryophyta</taxon>
        <taxon>Tracheophyta</taxon>
        <taxon>Spermatophyta</taxon>
        <taxon>Magnoliopsida</taxon>
        <taxon>Liliopsida</taxon>
        <taxon>Zingiberales</taxon>
        <taxon>Musaceae</taxon>
        <taxon>Musa</taxon>
    </lineage>
</organism>
<evidence type="ECO:0000313" key="2">
    <source>
        <dbReference type="Proteomes" id="UP001055439"/>
    </source>
</evidence>
<dbReference type="AlphaFoldDB" id="A0A9E7G114"/>
<keyword evidence="2" id="KW-1185">Reference proteome</keyword>
<gene>
    <name evidence="1" type="ORF">MUK42_37603</name>
</gene>
<evidence type="ECO:0000313" key="1">
    <source>
        <dbReference type="EMBL" id="URE06194.1"/>
    </source>
</evidence>
<proteinExistence type="predicted"/>
<sequence>MRHIERFSNFNANKAEYEIERLTSFRVMAGFGEDFSCDFGFCAHLSPAMAGIHQENPLLALEFNCLGLWVGNKGLILSTIH</sequence>
<dbReference type="EMBL" id="CP097507">
    <property type="protein sequence ID" value="URE06194.1"/>
    <property type="molecule type" value="Genomic_DNA"/>
</dbReference>
<reference evidence="1" key="1">
    <citation type="submission" date="2022-05" db="EMBL/GenBank/DDBJ databases">
        <title>The Musa troglodytarum L. genome provides insights into the mechanism of non-climacteric behaviour and enrichment of carotenoids.</title>
        <authorList>
            <person name="Wang J."/>
        </authorList>
    </citation>
    <scope>NUCLEOTIDE SEQUENCE</scope>
    <source>
        <tissue evidence="1">Leaf</tissue>
    </source>
</reference>
<dbReference type="Proteomes" id="UP001055439">
    <property type="component" value="Chromosome 5"/>
</dbReference>
<protein>
    <submittedName>
        <fullName evidence="1">Uncharacterized protein</fullName>
    </submittedName>
</protein>